<dbReference type="NCBIfam" id="TIGR02937">
    <property type="entry name" value="sigma70-ECF"/>
    <property type="match status" value="1"/>
</dbReference>
<evidence type="ECO:0000256" key="3">
    <source>
        <dbReference type="ARBA" id="ARBA00023082"/>
    </source>
</evidence>
<proteinExistence type="inferred from homology"/>
<dbReference type="InterPro" id="IPR013249">
    <property type="entry name" value="RNA_pol_sigma70_r4_t2"/>
</dbReference>
<dbReference type="CDD" id="cd06171">
    <property type="entry name" value="Sigma70_r4"/>
    <property type="match status" value="1"/>
</dbReference>
<evidence type="ECO:0000256" key="1">
    <source>
        <dbReference type="ARBA" id="ARBA00010641"/>
    </source>
</evidence>
<dbReference type="InterPro" id="IPR036388">
    <property type="entry name" value="WH-like_DNA-bd_sf"/>
</dbReference>
<dbReference type="EMBL" id="JAGEOK010000015">
    <property type="protein sequence ID" value="MBO2440565.1"/>
    <property type="molecule type" value="Genomic_DNA"/>
</dbReference>
<gene>
    <name evidence="8" type="ORF">J4557_23840</name>
</gene>
<dbReference type="InterPro" id="IPR013324">
    <property type="entry name" value="RNA_pol_sigma_r3/r4-like"/>
</dbReference>
<evidence type="ECO:0000259" key="6">
    <source>
        <dbReference type="Pfam" id="PF04542"/>
    </source>
</evidence>
<keyword evidence="3" id="KW-0731">Sigma factor</keyword>
<dbReference type="Gene3D" id="1.10.1740.10">
    <property type="match status" value="1"/>
</dbReference>
<feature type="domain" description="RNA polymerase sigma-70 region 2" evidence="6">
    <location>
        <begin position="30"/>
        <end position="97"/>
    </location>
</feature>
<dbReference type="RefSeq" id="WP_208268961.1">
    <property type="nucleotide sequence ID" value="NZ_BAAAGM010000024.1"/>
</dbReference>
<evidence type="ECO:0000256" key="4">
    <source>
        <dbReference type="ARBA" id="ARBA00023125"/>
    </source>
</evidence>
<keyword evidence="2" id="KW-0805">Transcription regulation</keyword>
<dbReference type="SUPFAM" id="SSF88659">
    <property type="entry name" value="Sigma3 and sigma4 domains of RNA polymerase sigma factors"/>
    <property type="match status" value="1"/>
</dbReference>
<dbReference type="PANTHER" id="PTHR43133:SF50">
    <property type="entry name" value="ECF RNA POLYMERASE SIGMA FACTOR SIGM"/>
    <property type="match status" value="1"/>
</dbReference>
<dbReference type="InterPro" id="IPR007627">
    <property type="entry name" value="RNA_pol_sigma70_r2"/>
</dbReference>
<feature type="domain" description="RNA polymerase sigma factor 70 region 4 type 2" evidence="7">
    <location>
        <begin position="127"/>
        <end position="179"/>
    </location>
</feature>
<dbReference type="Proteomes" id="UP000666915">
    <property type="component" value="Unassembled WGS sequence"/>
</dbReference>
<dbReference type="PANTHER" id="PTHR43133">
    <property type="entry name" value="RNA POLYMERASE ECF-TYPE SIGMA FACTO"/>
    <property type="match status" value="1"/>
</dbReference>
<sequence length="187" mass="20393">MTFEQALAAPGAGASDGPAPGARARDVAELFQAHHLSLVRLALLLLGDQASAEDVVQDVYARLQRPRRRSSAPPDDLLAYARAALVNTCRTVLRRRALTRRFTEPPAPVWSAGNSAESDVVIAEDRRRVLRAIARLAPRQREAVILRYYLDLPEAEIAAAMGVSAGTVKSTLSRGLVALRARYEEEK</sequence>
<evidence type="ECO:0000256" key="2">
    <source>
        <dbReference type="ARBA" id="ARBA00023015"/>
    </source>
</evidence>
<evidence type="ECO:0000259" key="7">
    <source>
        <dbReference type="Pfam" id="PF08281"/>
    </source>
</evidence>
<comment type="caution">
    <text evidence="8">The sequence shown here is derived from an EMBL/GenBank/DDBJ whole genome shotgun (WGS) entry which is preliminary data.</text>
</comment>
<evidence type="ECO:0000313" key="8">
    <source>
        <dbReference type="EMBL" id="MBO2440565.1"/>
    </source>
</evidence>
<evidence type="ECO:0000313" key="9">
    <source>
        <dbReference type="Proteomes" id="UP000666915"/>
    </source>
</evidence>
<evidence type="ECO:0000256" key="5">
    <source>
        <dbReference type="ARBA" id="ARBA00023163"/>
    </source>
</evidence>
<name>A0ABS3R2T4_9ACTN</name>
<dbReference type="SUPFAM" id="SSF88946">
    <property type="entry name" value="Sigma2 domain of RNA polymerase sigma factors"/>
    <property type="match status" value="1"/>
</dbReference>
<dbReference type="InterPro" id="IPR039425">
    <property type="entry name" value="RNA_pol_sigma-70-like"/>
</dbReference>
<dbReference type="InterPro" id="IPR013325">
    <property type="entry name" value="RNA_pol_sigma_r2"/>
</dbReference>
<dbReference type="Gene3D" id="1.10.10.10">
    <property type="entry name" value="Winged helix-like DNA-binding domain superfamily/Winged helix DNA-binding domain"/>
    <property type="match status" value="1"/>
</dbReference>
<keyword evidence="4" id="KW-0238">DNA-binding</keyword>
<protein>
    <submittedName>
        <fullName evidence="8">Sigma-70 family RNA polymerase sigma factor</fullName>
    </submittedName>
</protein>
<reference evidence="8 9" key="1">
    <citation type="submission" date="2021-03" db="EMBL/GenBank/DDBJ databases">
        <authorList>
            <person name="Kanchanasin P."/>
            <person name="Saeng-In P."/>
            <person name="Phongsopitanun W."/>
            <person name="Yuki M."/>
            <person name="Kudo T."/>
            <person name="Ohkuma M."/>
            <person name="Tanasupawat S."/>
        </authorList>
    </citation>
    <scope>NUCLEOTIDE SEQUENCE [LARGE SCALE GENOMIC DNA]</scope>
    <source>
        <strain evidence="8 9">L46</strain>
    </source>
</reference>
<keyword evidence="9" id="KW-1185">Reference proteome</keyword>
<dbReference type="Pfam" id="PF08281">
    <property type="entry name" value="Sigma70_r4_2"/>
    <property type="match status" value="1"/>
</dbReference>
<comment type="similarity">
    <text evidence="1">Belongs to the sigma-70 factor family. ECF subfamily.</text>
</comment>
<keyword evidence="5" id="KW-0804">Transcription</keyword>
<dbReference type="InterPro" id="IPR014284">
    <property type="entry name" value="RNA_pol_sigma-70_dom"/>
</dbReference>
<dbReference type="Pfam" id="PF04542">
    <property type="entry name" value="Sigma70_r2"/>
    <property type="match status" value="1"/>
</dbReference>
<accession>A0ABS3R2T4</accession>
<organism evidence="8 9">
    <name type="scientific">Actinomadura nitritigenes</name>
    <dbReference type="NCBI Taxonomy" id="134602"/>
    <lineage>
        <taxon>Bacteria</taxon>
        <taxon>Bacillati</taxon>
        <taxon>Actinomycetota</taxon>
        <taxon>Actinomycetes</taxon>
        <taxon>Streptosporangiales</taxon>
        <taxon>Thermomonosporaceae</taxon>
        <taxon>Actinomadura</taxon>
    </lineage>
</organism>